<dbReference type="EMBL" id="JAOYFB010000003">
    <property type="protein sequence ID" value="KAK4010624.1"/>
    <property type="molecule type" value="Genomic_DNA"/>
</dbReference>
<reference evidence="1 2" key="1">
    <citation type="journal article" date="2023" name="Nucleic Acids Res.">
        <title>The hologenome of Daphnia magna reveals possible DNA methylation and microbiome-mediated evolution of the host genome.</title>
        <authorList>
            <person name="Chaturvedi A."/>
            <person name="Li X."/>
            <person name="Dhandapani V."/>
            <person name="Marshall H."/>
            <person name="Kissane S."/>
            <person name="Cuenca-Cambronero M."/>
            <person name="Asole G."/>
            <person name="Calvet F."/>
            <person name="Ruiz-Romero M."/>
            <person name="Marangio P."/>
            <person name="Guigo R."/>
            <person name="Rago D."/>
            <person name="Mirbahai L."/>
            <person name="Eastwood N."/>
            <person name="Colbourne J.K."/>
            <person name="Zhou J."/>
            <person name="Mallon E."/>
            <person name="Orsini L."/>
        </authorList>
    </citation>
    <scope>NUCLEOTIDE SEQUENCE [LARGE SCALE GENOMIC DNA]</scope>
    <source>
        <strain evidence="1">LRV0_1</strain>
    </source>
</reference>
<comment type="caution">
    <text evidence="1">The sequence shown here is derived from an EMBL/GenBank/DDBJ whole genome shotgun (WGS) entry which is preliminary data.</text>
</comment>
<proteinExistence type="predicted"/>
<name>A0ABQ9ZCJ2_9CRUS</name>
<keyword evidence="2" id="KW-1185">Reference proteome</keyword>
<evidence type="ECO:0000313" key="2">
    <source>
        <dbReference type="Proteomes" id="UP001234178"/>
    </source>
</evidence>
<dbReference type="Proteomes" id="UP001234178">
    <property type="component" value="Unassembled WGS sequence"/>
</dbReference>
<sequence length="92" mass="10867">MQFSYQTLGGKPRFPLISNRNPRKLRITPHVTVHCTCDGYRSSDYLSSSVLHDLKFIIRQDKVYDGERWLIYGTKKPHYRKLILKIVMRVKG</sequence>
<organism evidence="1 2">
    <name type="scientific">Daphnia magna</name>
    <dbReference type="NCBI Taxonomy" id="35525"/>
    <lineage>
        <taxon>Eukaryota</taxon>
        <taxon>Metazoa</taxon>
        <taxon>Ecdysozoa</taxon>
        <taxon>Arthropoda</taxon>
        <taxon>Crustacea</taxon>
        <taxon>Branchiopoda</taxon>
        <taxon>Diplostraca</taxon>
        <taxon>Cladocera</taxon>
        <taxon>Anomopoda</taxon>
        <taxon>Daphniidae</taxon>
        <taxon>Daphnia</taxon>
    </lineage>
</organism>
<accession>A0ABQ9ZCJ2</accession>
<gene>
    <name evidence="1" type="ORF">OUZ56_019763</name>
</gene>
<evidence type="ECO:0000313" key="1">
    <source>
        <dbReference type="EMBL" id="KAK4010624.1"/>
    </source>
</evidence>
<protein>
    <submittedName>
        <fullName evidence="1">Uncharacterized protein</fullName>
    </submittedName>
</protein>